<evidence type="ECO:0000313" key="2">
    <source>
        <dbReference type="EMBL" id="CAL1393731.1"/>
    </source>
</evidence>
<accession>A0AAV2F659</accession>
<reference evidence="2 3" key="1">
    <citation type="submission" date="2024-04" db="EMBL/GenBank/DDBJ databases">
        <authorList>
            <person name="Fracassetti M."/>
        </authorList>
    </citation>
    <scope>NUCLEOTIDE SEQUENCE [LARGE SCALE GENOMIC DNA]</scope>
</reference>
<evidence type="ECO:0000256" key="1">
    <source>
        <dbReference type="SAM" id="Phobius"/>
    </source>
</evidence>
<keyword evidence="1" id="KW-0472">Membrane</keyword>
<dbReference type="AlphaFoldDB" id="A0AAV2F659"/>
<dbReference type="Proteomes" id="UP001497516">
    <property type="component" value="Chromosome 6"/>
</dbReference>
<name>A0AAV2F659_9ROSI</name>
<gene>
    <name evidence="2" type="ORF">LTRI10_LOCUS34286</name>
</gene>
<keyword evidence="3" id="KW-1185">Reference proteome</keyword>
<dbReference type="EMBL" id="OZ034819">
    <property type="protein sequence ID" value="CAL1393731.1"/>
    <property type="molecule type" value="Genomic_DNA"/>
</dbReference>
<keyword evidence="1" id="KW-1133">Transmembrane helix</keyword>
<keyword evidence="1" id="KW-0812">Transmembrane</keyword>
<organism evidence="2 3">
    <name type="scientific">Linum trigynum</name>
    <dbReference type="NCBI Taxonomy" id="586398"/>
    <lineage>
        <taxon>Eukaryota</taxon>
        <taxon>Viridiplantae</taxon>
        <taxon>Streptophyta</taxon>
        <taxon>Embryophyta</taxon>
        <taxon>Tracheophyta</taxon>
        <taxon>Spermatophyta</taxon>
        <taxon>Magnoliopsida</taxon>
        <taxon>eudicotyledons</taxon>
        <taxon>Gunneridae</taxon>
        <taxon>Pentapetalae</taxon>
        <taxon>rosids</taxon>
        <taxon>fabids</taxon>
        <taxon>Malpighiales</taxon>
        <taxon>Linaceae</taxon>
        <taxon>Linum</taxon>
    </lineage>
</organism>
<feature type="transmembrane region" description="Helical" evidence="1">
    <location>
        <begin position="12"/>
        <end position="35"/>
    </location>
</feature>
<evidence type="ECO:0000313" key="3">
    <source>
        <dbReference type="Proteomes" id="UP001497516"/>
    </source>
</evidence>
<protein>
    <submittedName>
        <fullName evidence="2">Uncharacterized protein</fullName>
    </submittedName>
</protein>
<proteinExistence type="predicted"/>
<sequence>MRDALSSLFKFCVGCGSLLVGLLGNLIIGLIEAVFHECLANQRIEERPARTRWFGRADIAPEPSWSHPQIHTIVDRGVKRVPRVVKRTCASARRKHKCVDGESEVYSLFKKPKLSQKVGWHFTLPSSSEAEMGSVESPSRSATAANSGSAHNVFLIPNGGRQAKPSKALDRDDHLRRFTRLDIVLPARGEPVSEKVVPDCGESGTKLGQHWQQKSWADQKISPFARFSGISGDRMRSKSFINHFSNSIAES</sequence>